<keyword evidence="2" id="KW-1185">Reference proteome</keyword>
<name>A0ABD1F1B5_HYPHA</name>
<organism evidence="1 2">
    <name type="scientific">Hypothenemus hampei</name>
    <name type="common">Coffee berry borer</name>
    <dbReference type="NCBI Taxonomy" id="57062"/>
    <lineage>
        <taxon>Eukaryota</taxon>
        <taxon>Metazoa</taxon>
        <taxon>Ecdysozoa</taxon>
        <taxon>Arthropoda</taxon>
        <taxon>Hexapoda</taxon>
        <taxon>Insecta</taxon>
        <taxon>Pterygota</taxon>
        <taxon>Neoptera</taxon>
        <taxon>Endopterygota</taxon>
        <taxon>Coleoptera</taxon>
        <taxon>Polyphaga</taxon>
        <taxon>Cucujiformia</taxon>
        <taxon>Curculionidae</taxon>
        <taxon>Scolytinae</taxon>
        <taxon>Hypothenemus</taxon>
    </lineage>
</organism>
<gene>
    <name evidence="1" type="ORF">ABEB36_005454</name>
</gene>
<protein>
    <submittedName>
        <fullName evidence="1">Uncharacterized protein</fullName>
    </submittedName>
</protein>
<evidence type="ECO:0000313" key="1">
    <source>
        <dbReference type="EMBL" id="KAL1506017.1"/>
    </source>
</evidence>
<reference evidence="1 2" key="1">
    <citation type="submission" date="2024-05" db="EMBL/GenBank/DDBJ databases">
        <title>Genetic variation in Jamaican populations of the coffee berry borer (Hypothenemus hampei).</title>
        <authorList>
            <person name="Errbii M."/>
            <person name="Myrie A."/>
        </authorList>
    </citation>
    <scope>NUCLEOTIDE SEQUENCE [LARGE SCALE GENOMIC DNA]</scope>
    <source>
        <strain evidence="1">JA-Hopewell-2020-01-JO</strain>
        <tissue evidence="1">Whole body</tissue>
    </source>
</reference>
<comment type="caution">
    <text evidence="1">The sequence shown here is derived from an EMBL/GenBank/DDBJ whole genome shotgun (WGS) entry which is preliminary data.</text>
</comment>
<accession>A0ABD1F1B5</accession>
<dbReference type="AlphaFoldDB" id="A0ABD1F1B5"/>
<dbReference type="EMBL" id="JBDJPC010000004">
    <property type="protein sequence ID" value="KAL1506017.1"/>
    <property type="molecule type" value="Genomic_DNA"/>
</dbReference>
<sequence length="339" mass="38724">MTFPVVTLKYRTLVILVFIPFVALAKQNRIRRETNPDSFIVRANYGVQSALPSKQEPIVSSWQGNHVKNDPSLHVNHPYPEYGEVIYGLNTQLPYSKMDQADDKVYQELVTDNQKPSVLDLQNIISKIIKGATKVHQVVKVPAIYEIHLQEEENKAPYPQNGNSWNNFRVPLPGSGWKQRPKQSNFYPSKPFRGSRQVTKTWNLPSKIKYFEKKMPSSNFGKYSYPKPFTSSKKSVNLNKWNYSRPSYGSVSVPMIPGSTAVSFLDHNSATPASFNTYNEPGVPDLSLYYAKKKELENSNGYRRSWKEIGGANIESKRNNGFLPFVGLNYIIHVREKIE</sequence>
<proteinExistence type="predicted"/>
<dbReference type="Proteomes" id="UP001566132">
    <property type="component" value="Unassembled WGS sequence"/>
</dbReference>
<evidence type="ECO:0000313" key="2">
    <source>
        <dbReference type="Proteomes" id="UP001566132"/>
    </source>
</evidence>